<organism evidence="4 5">
    <name type="scientific">Cellulomonas uda</name>
    <dbReference type="NCBI Taxonomy" id="1714"/>
    <lineage>
        <taxon>Bacteria</taxon>
        <taxon>Bacillati</taxon>
        <taxon>Actinomycetota</taxon>
        <taxon>Actinomycetes</taxon>
        <taxon>Micrococcales</taxon>
        <taxon>Cellulomonadaceae</taxon>
        <taxon>Cellulomonas</taxon>
    </lineage>
</organism>
<comment type="caution">
    <text evidence="4">The sequence shown here is derived from an EMBL/GenBank/DDBJ whole genome shotgun (WGS) entry which is preliminary data.</text>
</comment>
<dbReference type="EMBL" id="BJLP01000002">
    <property type="protein sequence ID" value="GEA79727.1"/>
    <property type="molecule type" value="Genomic_DNA"/>
</dbReference>
<dbReference type="PANTHER" id="PTHR36933:SF1">
    <property type="entry name" value="SLL0788 PROTEIN"/>
    <property type="match status" value="1"/>
</dbReference>
<dbReference type="AlphaFoldDB" id="A0A4Y3K717"/>
<evidence type="ECO:0000256" key="1">
    <source>
        <dbReference type="SAM" id="MobiDB-lite"/>
    </source>
</evidence>
<keyword evidence="2" id="KW-0732">Signal</keyword>
<dbReference type="Gene3D" id="1.20.1260.10">
    <property type="match status" value="1"/>
</dbReference>
<evidence type="ECO:0000256" key="2">
    <source>
        <dbReference type="SAM" id="SignalP"/>
    </source>
</evidence>
<feature type="region of interest" description="Disordered" evidence="1">
    <location>
        <begin position="25"/>
        <end position="52"/>
    </location>
</feature>
<keyword evidence="4" id="KW-0449">Lipoprotein</keyword>
<feature type="domain" description="DUF305" evidence="3">
    <location>
        <begin position="57"/>
        <end position="205"/>
    </location>
</feature>
<accession>A0A4Y3K717</accession>
<dbReference type="Proteomes" id="UP000315842">
    <property type="component" value="Unassembled WGS sequence"/>
</dbReference>
<dbReference type="InterPro" id="IPR005183">
    <property type="entry name" value="DUF305_CopM-like"/>
</dbReference>
<dbReference type="Pfam" id="PF03713">
    <property type="entry name" value="DUF305"/>
    <property type="match status" value="1"/>
</dbReference>
<reference evidence="4 5" key="1">
    <citation type="submission" date="2019-06" db="EMBL/GenBank/DDBJ databases">
        <title>Whole genome shotgun sequence of Cellulomonas uda NBRC 3747.</title>
        <authorList>
            <person name="Hosoyama A."/>
            <person name="Uohara A."/>
            <person name="Ohji S."/>
            <person name="Ichikawa N."/>
        </authorList>
    </citation>
    <scope>NUCLEOTIDE SEQUENCE [LARGE SCALE GENOMIC DNA]</scope>
    <source>
        <strain evidence="4 5">NBRC 3747</strain>
    </source>
</reference>
<dbReference type="PROSITE" id="PS51257">
    <property type="entry name" value="PROKAR_LIPOPROTEIN"/>
    <property type="match status" value="1"/>
</dbReference>
<dbReference type="RefSeq" id="WP_141317929.1">
    <property type="nucleotide sequence ID" value="NZ_BJLP01000002.1"/>
</dbReference>
<keyword evidence="5" id="KW-1185">Reference proteome</keyword>
<protein>
    <submittedName>
        <fullName evidence="4">Lipoprotein</fullName>
    </submittedName>
</protein>
<name>A0A4Y3K717_CELUD</name>
<evidence type="ECO:0000313" key="4">
    <source>
        <dbReference type="EMBL" id="GEA79727.1"/>
    </source>
</evidence>
<sequence length="208" mass="22406">MTSTTRRRLAATTAALALAATLTACSTADEPTPEPPAAQESSSSEDAEAATEHNAADVEFAQMMIVHHQGALEMAELAVERASTDEVRALAERIAAAQGPEIELMSGWLETWDEELPAEAEHGGMDHGGMEMDGMDQEEAMSTLAEFEGVAFDRRFLELMVAHHRGAVEMAQAQIGEGADPDALALARTIRDDQNIEITEMENLLRSL</sequence>
<feature type="chain" id="PRO_5021425250" evidence="2">
    <location>
        <begin position="29"/>
        <end position="208"/>
    </location>
</feature>
<gene>
    <name evidence="4" type="ORF">CUD01_01710</name>
</gene>
<dbReference type="InterPro" id="IPR012347">
    <property type="entry name" value="Ferritin-like"/>
</dbReference>
<dbReference type="PROSITE" id="PS51318">
    <property type="entry name" value="TAT"/>
    <property type="match status" value="1"/>
</dbReference>
<evidence type="ECO:0000259" key="3">
    <source>
        <dbReference type="Pfam" id="PF03713"/>
    </source>
</evidence>
<feature type="signal peptide" evidence="2">
    <location>
        <begin position="1"/>
        <end position="28"/>
    </location>
</feature>
<dbReference type="PANTHER" id="PTHR36933">
    <property type="entry name" value="SLL0788 PROTEIN"/>
    <property type="match status" value="1"/>
</dbReference>
<proteinExistence type="predicted"/>
<evidence type="ECO:0000313" key="5">
    <source>
        <dbReference type="Proteomes" id="UP000315842"/>
    </source>
</evidence>
<dbReference type="InterPro" id="IPR006311">
    <property type="entry name" value="TAT_signal"/>
</dbReference>